<proteinExistence type="predicted"/>
<gene>
    <name evidence="1" type="ORF">QTN47_12935</name>
</gene>
<evidence type="ECO:0000313" key="2">
    <source>
        <dbReference type="Proteomes" id="UP001560573"/>
    </source>
</evidence>
<dbReference type="RefSeq" id="WP_369329822.1">
    <property type="nucleotide sequence ID" value="NZ_JAULBC010000004.1"/>
</dbReference>
<dbReference type="EMBL" id="JAULBC010000004">
    <property type="protein sequence ID" value="MEX6688411.1"/>
    <property type="molecule type" value="Genomic_DNA"/>
</dbReference>
<reference evidence="1 2" key="1">
    <citation type="submission" date="2023-07" db="EMBL/GenBank/DDBJ databases">
        <authorList>
            <person name="Lian W.-H."/>
        </authorList>
    </citation>
    <scope>NUCLEOTIDE SEQUENCE [LARGE SCALE GENOMIC DNA]</scope>
    <source>
        <strain evidence="1 2">SYSU DXS3180</strain>
    </source>
</reference>
<sequence length="49" mass="5399">MKYTLIAVAVATTVTVWSYAPGTNASSKTRAIFSLKHKSRSVMFITEMC</sequence>
<name>A0ABV3ZH58_9BACT</name>
<dbReference type="Proteomes" id="UP001560573">
    <property type="component" value="Unassembled WGS sequence"/>
</dbReference>
<organism evidence="1 2">
    <name type="scientific">Danxiaibacter flavus</name>
    <dbReference type="NCBI Taxonomy" id="3049108"/>
    <lineage>
        <taxon>Bacteria</taxon>
        <taxon>Pseudomonadati</taxon>
        <taxon>Bacteroidota</taxon>
        <taxon>Chitinophagia</taxon>
        <taxon>Chitinophagales</taxon>
        <taxon>Chitinophagaceae</taxon>
        <taxon>Danxiaibacter</taxon>
    </lineage>
</organism>
<comment type="caution">
    <text evidence="1">The sequence shown here is derived from an EMBL/GenBank/DDBJ whole genome shotgun (WGS) entry which is preliminary data.</text>
</comment>
<protein>
    <submittedName>
        <fullName evidence="1">Uncharacterized protein</fullName>
    </submittedName>
</protein>
<accession>A0ABV3ZH58</accession>
<evidence type="ECO:0000313" key="1">
    <source>
        <dbReference type="EMBL" id="MEX6688411.1"/>
    </source>
</evidence>
<keyword evidence="2" id="KW-1185">Reference proteome</keyword>